<evidence type="ECO:0000256" key="3">
    <source>
        <dbReference type="SAM" id="Phobius"/>
    </source>
</evidence>
<evidence type="ECO:0000256" key="2">
    <source>
        <dbReference type="ARBA" id="ARBA00023054"/>
    </source>
</evidence>
<dbReference type="SUPFAM" id="SSF64593">
    <property type="entry name" value="Intermediate filament protein, coiled coil region"/>
    <property type="match status" value="1"/>
</dbReference>
<organism evidence="5">
    <name type="scientific">Anisakis simplex</name>
    <name type="common">Herring worm</name>
    <dbReference type="NCBI Taxonomy" id="6269"/>
    <lineage>
        <taxon>Eukaryota</taxon>
        <taxon>Metazoa</taxon>
        <taxon>Ecdysozoa</taxon>
        <taxon>Nematoda</taxon>
        <taxon>Chromadorea</taxon>
        <taxon>Rhabditida</taxon>
        <taxon>Spirurina</taxon>
        <taxon>Ascaridomorpha</taxon>
        <taxon>Ascaridoidea</taxon>
        <taxon>Anisakidae</taxon>
        <taxon>Anisakis</taxon>
        <taxon>Anisakis simplex complex</taxon>
    </lineage>
</organism>
<keyword evidence="3" id="KW-1133">Transmembrane helix</keyword>
<keyword evidence="3" id="KW-0812">Transmembrane</keyword>
<dbReference type="InterPro" id="IPR039008">
    <property type="entry name" value="IF_rod_dom"/>
</dbReference>
<keyword evidence="1" id="KW-0403">Intermediate filament</keyword>
<reference evidence="5" key="1">
    <citation type="submission" date="2017-02" db="UniProtKB">
        <authorList>
            <consortium name="WormBaseParasite"/>
        </authorList>
    </citation>
    <scope>IDENTIFICATION</scope>
</reference>
<feature type="transmembrane region" description="Helical" evidence="3">
    <location>
        <begin position="86"/>
        <end position="112"/>
    </location>
</feature>
<evidence type="ECO:0000259" key="4">
    <source>
        <dbReference type="PROSITE" id="PS51842"/>
    </source>
</evidence>
<dbReference type="PANTHER" id="PTHR45721:SF12">
    <property type="entry name" value="INTERMEDIATE FILAMENT PROTEIN IFA-1"/>
    <property type="match status" value="1"/>
</dbReference>
<evidence type="ECO:0000256" key="1">
    <source>
        <dbReference type="ARBA" id="ARBA00022754"/>
    </source>
</evidence>
<dbReference type="GO" id="GO:0051664">
    <property type="term" value="P:nuclear pore localization"/>
    <property type="evidence" value="ECO:0007669"/>
    <property type="project" value="TreeGrafter"/>
</dbReference>
<dbReference type="GO" id="GO:0005652">
    <property type="term" value="C:nuclear lamina"/>
    <property type="evidence" value="ECO:0007669"/>
    <property type="project" value="TreeGrafter"/>
</dbReference>
<evidence type="ECO:0000313" key="5">
    <source>
        <dbReference type="WBParaSite" id="ASIM_0000700701-mRNA-1"/>
    </source>
</evidence>
<accession>A0A0M3JH96</accession>
<feature type="domain" description="IF rod" evidence="4">
    <location>
        <begin position="26"/>
        <end position="126"/>
    </location>
</feature>
<dbReference type="GO" id="GO:0031507">
    <property type="term" value="P:heterochromatin formation"/>
    <property type="evidence" value="ECO:0007669"/>
    <property type="project" value="TreeGrafter"/>
</dbReference>
<protein>
    <submittedName>
        <fullName evidence="5">IF rod domain-containing protein</fullName>
    </submittedName>
</protein>
<dbReference type="PROSITE" id="PS51842">
    <property type="entry name" value="IF_ROD_2"/>
    <property type="match status" value="1"/>
</dbReference>
<dbReference type="GO" id="GO:0090435">
    <property type="term" value="P:protein localization to nuclear envelope"/>
    <property type="evidence" value="ECO:0007669"/>
    <property type="project" value="TreeGrafter"/>
</dbReference>
<keyword evidence="3" id="KW-0472">Membrane</keyword>
<dbReference type="GO" id="GO:0005882">
    <property type="term" value="C:intermediate filament"/>
    <property type="evidence" value="ECO:0007669"/>
    <property type="project" value="UniProtKB-KW"/>
</dbReference>
<proteinExistence type="predicted"/>
<dbReference type="Pfam" id="PF00038">
    <property type="entry name" value="Filament"/>
    <property type="match status" value="1"/>
</dbReference>
<dbReference type="GO" id="GO:0006998">
    <property type="term" value="P:nuclear envelope organization"/>
    <property type="evidence" value="ECO:0007669"/>
    <property type="project" value="TreeGrafter"/>
</dbReference>
<sequence length="126" mass="14982">LTSEKRSLSGSSLSAAVSIRDSREREKKEICDLNDRFANYIEKVRFLDAQNRKMMNDLEVFRARVGKDTMSTKAMFECEISVGFSFVLYIVIMFFVYLFLFTFLLLLPYLIFYKIKVRYKYIQLFT</sequence>
<name>A0A0M3JH96_ANISI</name>
<dbReference type="GO" id="GO:0005200">
    <property type="term" value="F:structural constituent of cytoskeleton"/>
    <property type="evidence" value="ECO:0007669"/>
    <property type="project" value="TreeGrafter"/>
</dbReference>
<keyword evidence="2" id="KW-0175">Coiled coil</keyword>
<dbReference type="WBParaSite" id="ASIM_0000700701-mRNA-1">
    <property type="protein sequence ID" value="ASIM_0000700701-mRNA-1"/>
    <property type="gene ID" value="ASIM_0000700701"/>
</dbReference>
<dbReference type="GO" id="GO:0007097">
    <property type="term" value="P:nuclear migration"/>
    <property type="evidence" value="ECO:0007669"/>
    <property type="project" value="TreeGrafter"/>
</dbReference>
<dbReference type="PANTHER" id="PTHR45721">
    <property type="entry name" value="LAMIN DM0-RELATED"/>
    <property type="match status" value="1"/>
</dbReference>
<dbReference type="AlphaFoldDB" id="A0A0M3JH96"/>